<comment type="function">
    <text evidence="5">Associates with the EF-Tu.GDP complex and induces the exchange of GDP to GTP. It remains bound to the aminoacyl-tRNA.EF-Tu.GTP complex up to the GTP hydrolysis stage on the ribosome.</text>
</comment>
<evidence type="ECO:0000256" key="4">
    <source>
        <dbReference type="ARBA" id="ARBA00022917"/>
    </source>
</evidence>
<comment type="caution">
    <text evidence="7">The sequence shown here is derived from an EMBL/GenBank/DDBJ whole genome shotgun (WGS) entry which is preliminary data.</text>
</comment>
<feature type="domain" description="Translation elongation factor EFTs/EF1B dimerisation" evidence="6">
    <location>
        <begin position="129"/>
        <end position="178"/>
    </location>
</feature>
<keyword evidence="3 5" id="KW-0251">Elongation factor</keyword>
<feature type="domain" description="Translation elongation factor EFTs/EF1B dimerisation" evidence="6">
    <location>
        <begin position="34"/>
        <end position="128"/>
    </location>
</feature>
<dbReference type="PROSITE" id="PS01126">
    <property type="entry name" value="EF_TS_1"/>
    <property type="match status" value="1"/>
</dbReference>
<dbReference type="SUPFAM" id="SSF54713">
    <property type="entry name" value="Elongation factor Ts (EF-Ts), dimerisation domain"/>
    <property type="match status" value="1"/>
</dbReference>
<feature type="region of interest" description="Involved in Mg(2+) ion dislocation from EF-Tu" evidence="5">
    <location>
        <begin position="81"/>
        <end position="84"/>
    </location>
</feature>
<keyword evidence="5" id="KW-0963">Cytoplasm</keyword>
<reference evidence="7" key="1">
    <citation type="submission" date="2017-02" db="EMBL/GenBank/DDBJ databases">
        <title>Delving into the versatile metabolic prowess of the omnipresent phylum Bacteroidetes.</title>
        <authorList>
            <person name="Nobu M.K."/>
            <person name="Mei R."/>
            <person name="Narihiro T."/>
            <person name="Kuroda K."/>
            <person name="Liu W.-T."/>
        </authorList>
    </citation>
    <scope>NUCLEOTIDE SEQUENCE</scope>
    <source>
        <strain evidence="7">ADurb.Bin131</strain>
    </source>
</reference>
<dbReference type="CDD" id="cd14275">
    <property type="entry name" value="UBA_EF-Ts"/>
    <property type="match status" value="1"/>
</dbReference>
<dbReference type="FunFam" id="1.10.8.10:FF:000001">
    <property type="entry name" value="Elongation factor Ts"/>
    <property type="match status" value="1"/>
</dbReference>
<evidence type="ECO:0000313" key="7">
    <source>
        <dbReference type="EMBL" id="OQB72414.1"/>
    </source>
</evidence>
<dbReference type="InterPro" id="IPR036402">
    <property type="entry name" value="EF-Ts_dimer_sf"/>
</dbReference>
<dbReference type="PANTHER" id="PTHR11741:SF0">
    <property type="entry name" value="ELONGATION FACTOR TS, MITOCHONDRIAL"/>
    <property type="match status" value="1"/>
</dbReference>
<dbReference type="InterPro" id="IPR001816">
    <property type="entry name" value="Transl_elong_EFTs/EF1B"/>
</dbReference>
<dbReference type="Pfam" id="PF00889">
    <property type="entry name" value="EF_TS"/>
    <property type="match status" value="2"/>
</dbReference>
<dbReference type="AlphaFoldDB" id="A0A1V6C6D9"/>
<proteinExistence type="inferred from homology"/>
<dbReference type="Gene3D" id="1.10.8.10">
    <property type="entry name" value="DNA helicase RuvA subunit, C-terminal domain"/>
    <property type="match status" value="1"/>
</dbReference>
<name>A0A1V6C6D9_UNCT6</name>
<accession>A0A1V6C6D9</accession>
<evidence type="ECO:0000259" key="6">
    <source>
        <dbReference type="Pfam" id="PF00889"/>
    </source>
</evidence>
<evidence type="ECO:0000256" key="2">
    <source>
        <dbReference type="ARBA" id="ARBA00016956"/>
    </source>
</evidence>
<comment type="subcellular location">
    <subcellularLocation>
        <location evidence="5">Cytoplasm</location>
    </subcellularLocation>
</comment>
<dbReference type="Gene3D" id="3.30.479.20">
    <property type="entry name" value="Elongation factor Ts, dimerisation domain"/>
    <property type="match status" value="2"/>
</dbReference>
<organism evidence="7">
    <name type="scientific">candidate division TA06 bacterium ADurb.Bin131</name>
    <dbReference type="NCBI Taxonomy" id="1852827"/>
    <lineage>
        <taxon>Bacteria</taxon>
        <taxon>Bacteria division TA06</taxon>
    </lineage>
</organism>
<dbReference type="PANTHER" id="PTHR11741">
    <property type="entry name" value="ELONGATION FACTOR TS"/>
    <property type="match status" value="1"/>
</dbReference>
<dbReference type="SUPFAM" id="SSF46934">
    <property type="entry name" value="UBA-like"/>
    <property type="match status" value="1"/>
</dbReference>
<comment type="similarity">
    <text evidence="1 5">Belongs to the EF-Ts family.</text>
</comment>
<dbReference type="Gene3D" id="1.10.286.20">
    <property type="match status" value="1"/>
</dbReference>
<dbReference type="InterPro" id="IPR009060">
    <property type="entry name" value="UBA-like_sf"/>
</dbReference>
<keyword evidence="4 5" id="KW-0648">Protein biosynthesis</keyword>
<sequence>MSQTVETIKKLRELTGLGVIECKKALEKAGNNFDKALEILKEKGIQIAEKKTDKTTKEGLIGSYIHSNGKIGVLIEVTCESDFVARTDDFKELVKNLCLQIAATSPEYIKRDDIPPEVIEQKKKIYNDIETFYKENVLFEQPFIKDDSLTIEQYIKNKIAKLGENIKVNRFTRYQIGE</sequence>
<dbReference type="InterPro" id="IPR018101">
    <property type="entry name" value="Transl_elong_Ts_CS"/>
</dbReference>
<dbReference type="InterPro" id="IPR014039">
    <property type="entry name" value="Transl_elong_EFTs/EF1B_dimer"/>
</dbReference>
<dbReference type="Proteomes" id="UP000485562">
    <property type="component" value="Unassembled WGS sequence"/>
</dbReference>
<dbReference type="EMBL" id="MWDQ01000129">
    <property type="protein sequence ID" value="OQB72414.1"/>
    <property type="molecule type" value="Genomic_DNA"/>
</dbReference>
<evidence type="ECO:0000256" key="3">
    <source>
        <dbReference type="ARBA" id="ARBA00022768"/>
    </source>
</evidence>
<evidence type="ECO:0000256" key="5">
    <source>
        <dbReference type="HAMAP-Rule" id="MF_00050"/>
    </source>
</evidence>
<gene>
    <name evidence="5 7" type="primary">tsf</name>
    <name evidence="7" type="ORF">BWX89_01329</name>
</gene>
<dbReference type="GO" id="GO:0003746">
    <property type="term" value="F:translation elongation factor activity"/>
    <property type="evidence" value="ECO:0007669"/>
    <property type="project" value="UniProtKB-UniRule"/>
</dbReference>
<dbReference type="HAMAP" id="MF_00050">
    <property type="entry name" value="EF_Ts"/>
    <property type="match status" value="1"/>
</dbReference>
<protein>
    <recommendedName>
        <fullName evidence="2 5">Elongation factor Ts</fullName>
        <shortName evidence="5">EF-Ts</shortName>
    </recommendedName>
</protein>
<evidence type="ECO:0000256" key="1">
    <source>
        <dbReference type="ARBA" id="ARBA00005532"/>
    </source>
</evidence>
<dbReference type="GO" id="GO:0005737">
    <property type="term" value="C:cytoplasm"/>
    <property type="evidence" value="ECO:0007669"/>
    <property type="project" value="UniProtKB-SubCell"/>
</dbReference>